<accession>A0A1R2B3R0</accession>
<dbReference type="Proteomes" id="UP000187209">
    <property type="component" value="Unassembled WGS sequence"/>
</dbReference>
<dbReference type="Gene3D" id="1.10.10.60">
    <property type="entry name" value="Homeodomain-like"/>
    <property type="match status" value="1"/>
</dbReference>
<evidence type="ECO:0000256" key="1">
    <source>
        <dbReference type="ARBA" id="ARBA00023015"/>
    </source>
</evidence>
<dbReference type="SUPFAM" id="SSF46689">
    <property type="entry name" value="Homeodomain-like"/>
    <property type="match status" value="1"/>
</dbReference>
<feature type="domain" description="Myb-like" evidence="4">
    <location>
        <begin position="7"/>
        <end position="57"/>
    </location>
</feature>
<evidence type="ECO:0000259" key="4">
    <source>
        <dbReference type="PROSITE" id="PS50090"/>
    </source>
</evidence>
<feature type="domain" description="HTH myb-type" evidence="5">
    <location>
        <begin position="7"/>
        <end position="61"/>
    </location>
</feature>
<reference evidence="6 7" key="1">
    <citation type="submission" date="2016-11" db="EMBL/GenBank/DDBJ databases">
        <title>The macronuclear genome of Stentor coeruleus: a giant cell with tiny introns.</title>
        <authorList>
            <person name="Slabodnick M."/>
            <person name="Ruby J.G."/>
            <person name="Reiff S.B."/>
            <person name="Swart E.C."/>
            <person name="Gosai S."/>
            <person name="Prabakaran S."/>
            <person name="Witkowska E."/>
            <person name="Larue G.E."/>
            <person name="Fisher S."/>
            <person name="Freeman R.M."/>
            <person name="Gunawardena J."/>
            <person name="Chu W."/>
            <person name="Stover N.A."/>
            <person name="Gregory B.D."/>
            <person name="Nowacki M."/>
            <person name="Derisi J."/>
            <person name="Roy S.W."/>
            <person name="Marshall W.F."/>
            <person name="Sood P."/>
        </authorList>
    </citation>
    <scope>NUCLEOTIDE SEQUENCE [LARGE SCALE GENOMIC DNA]</scope>
    <source>
        <strain evidence="6">WM001</strain>
    </source>
</reference>
<dbReference type="GO" id="GO:0003677">
    <property type="term" value="F:DNA binding"/>
    <property type="evidence" value="ECO:0007669"/>
    <property type="project" value="InterPro"/>
</dbReference>
<dbReference type="AlphaFoldDB" id="A0A1R2B3R0"/>
<gene>
    <name evidence="6" type="ORF">SteCoe_30388</name>
</gene>
<evidence type="ECO:0000313" key="6">
    <source>
        <dbReference type="EMBL" id="OMJ71424.1"/>
    </source>
</evidence>
<evidence type="ECO:0000256" key="3">
    <source>
        <dbReference type="ARBA" id="ARBA00023242"/>
    </source>
</evidence>
<keyword evidence="7" id="KW-1185">Reference proteome</keyword>
<dbReference type="PROSITE" id="PS51294">
    <property type="entry name" value="HTH_MYB"/>
    <property type="match status" value="1"/>
</dbReference>
<evidence type="ECO:0000259" key="5">
    <source>
        <dbReference type="PROSITE" id="PS51294"/>
    </source>
</evidence>
<proteinExistence type="predicted"/>
<evidence type="ECO:0000313" key="7">
    <source>
        <dbReference type="Proteomes" id="UP000187209"/>
    </source>
</evidence>
<keyword evidence="3" id="KW-0539">Nucleus</keyword>
<name>A0A1R2B3R0_9CILI</name>
<dbReference type="EMBL" id="MPUH01000992">
    <property type="protein sequence ID" value="OMJ71424.1"/>
    <property type="molecule type" value="Genomic_DNA"/>
</dbReference>
<dbReference type="OrthoDB" id="118550at2759"/>
<evidence type="ECO:0000256" key="2">
    <source>
        <dbReference type="ARBA" id="ARBA00023163"/>
    </source>
</evidence>
<dbReference type="InterPro" id="IPR006447">
    <property type="entry name" value="Myb_dom_plants"/>
</dbReference>
<keyword evidence="1" id="KW-0805">Transcription regulation</keyword>
<comment type="caution">
    <text evidence="6">The sequence shown here is derived from an EMBL/GenBank/DDBJ whole genome shotgun (WGS) entry which is preliminary data.</text>
</comment>
<dbReference type="Pfam" id="PF00249">
    <property type="entry name" value="Myb_DNA-binding"/>
    <property type="match status" value="1"/>
</dbReference>
<dbReference type="PANTHER" id="PTHR12802">
    <property type="entry name" value="SWI/SNF COMPLEX-RELATED"/>
    <property type="match status" value="1"/>
</dbReference>
<dbReference type="InterPro" id="IPR017930">
    <property type="entry name" value="Myb_dom"/>
</dbReference>
<organism evidence="6 7">
    <name type="scientific">Stentor coeruleus</name>
    <dbReference type="NCBI Taxonomy" id="5963"/>
    <lineage>
        <taxon>Eukaryota</taxon>
        <taxon>Sar</taxon>
        <taxon>Alveolata</taxon>
        <taxon>Ciliophora</taxon>
        <taxon>Postciliodesmatophora</taxon>
        <taxon>Heterotrichea</taxon>
        <taxon>Heterotrichida</taxon>
        <taxon>Stentoridae</taxon>
        <taxon>Stentor</taxon>
    </lineage>
</organism>
<dbReference type="PROSITE" id="PS50090">
    <property type="entry name" value="MYB_LIKE"/>
    <property type="match status" value="1"/>
</dbReference>
<dbReference type="InterPro" id="IPR009057">
    <property type="entry name" value="Homeodomain-like_sf"/>
</dbReference>
<dbReference type="CDD" id="cd00167">
    <property type="entry name" value="SANT"/>
    <property type="match status" value="1"/>
</dbReference>
<keyword evidence="2" id="KW-0804">Transcription</keyword>
<protein>
    <submittedName>
        <fullName evidence="6">Uncharacterized protein</fullName>
    </submittedName>
</protein>
<dbReference type="InterPro" id="IPR001005">
    <property type="entry name" value="SANT/Myb"/>
</dbReference>
<dbReference type="SMART" id="SM00717">
    <property type="entry name" value="SANT"/>
    <property type="match status" value="1"/>
</dbReference>
<sequence>MNEDYEDSSKRQGRWSKDEQNLFNFAYEWHGKDWKKLAEIITTRNIVQIRSHAQKYCKKYKEKDGVESQIPKIYVLESSFEALNSYISTTCSRSYKKYMEYQQNLMYAQISQTEYEPKLQDNSIKIELNHN</sequence>
<dbReference type="NCBIfam" id="TIGR01557">
    <property type="entry name" value="myb_SHAQKYF"/>
    <property type="match status" value="1"/>
</dbReference>